<dbReference type="STRING" id="868595.Desca_0072"/>
<reference evidence="2 3" key="1">
    <citation type="submission" date="2011-05" db="EMBL/GenBank/DDBJ databases">
        <title>Complete sequence of Desulfotomaculum carboxydivorans CO-1-SRB.</title>
        <authorList>
            <consortium name="US DOE Joint Genome Institute"/>
            <person name="Lucas S."/>
            <person name="Han J."/>
            <person name="Lapidus A."/>
            <person name="Cheng J.-F."/>
            <person name="Goodwin L."/>
            <person name="Pitluck S."/>
            <person name="Peters L."/>
            <person name="Mikhailova N."/>
            <person name="Lu M."/>
            <person name="Han C."/>
            <person name="Tapia R."/>
            <person name="Land M."/>
            <person name="Hauser L."/>
            <person name="Kyrpides N."/>
            <person name="Ivanova N."/>
            <person name="Pagani I."/>
            <person name="Stams A."/>
            <person name="Plugge C."/>
            <person name="Muyzer G."/>
            <person name="Kuever J."/>
            <person name="Parshina S."/>
            <person name="Ivanova A."/>
            <person name="Nazina T."/>
            <person name="Woyke T."/>
        </authorList>
    </citation>
    <scope>NUCLEOTIDE SEQUENCE [LARGE SCALE GENOMIC DNA]</scope>
    <source>
        <strain evidence="3">DSM 14880 / VKM B-2319 / CO-1-SRB</strain>
    </source>
</reference>
<evidence type="ECO:0000313" key="3">
    <source>
        <dbReference type="Proteomes" id="UP000009226"/>
    </source>
</evidence>
<proteinExistence type="predicted"/>
<dbReference type="Proteomes" id="UP000009226">
    <property type="component" value="Chromosome"/>
</dbReference>
<name>F6B4F4_DESCC</name>
<feature type="region of interest" description="Disordered" evidence="1">
    <location>
        <begin position="177"/>
        <end position="238"/>
    </location>
</feature>
<gene>
    <name evidence="2" type="ordered locus">Desca_0072</name>
</gene>
<dbReference type="HOGENOM" id="CLU_1178712_0_0_9"/>
<dbReference type="AlphaFoldDB" id="F6B4F4"/>
<organism evidence="2 3">
    <name type="scientific">Desulfotomaculum nigrificans (strain DSM 14880 / VKM B-2319 / CO-1-SRB)</name>
    <name type="common">Desulfotomaculum carboxydivorans</name>
    <dbReference type="NCBI Taxonomy" id="868595"/>
    <lineage>
        <taxon>Bacteria</taxon>
        <taxon>Bacillati</taxon>
        <taxon>Bacillota</taxon>
        <taxon>Clostridia</taxon>
        <taxon>Eubacteriales</taxon>
        <taxon>Desulfotomaculaceae</taxon>
        <taxon>Desulfotomaculum</taxon>
    </lineage>
</organism>
<dbReference type="KEGG" id="dca:Desca_0072"/>
<sequence>MENKKHEESVTSTNTATFSPNQARAAETGGLDEALFKLLNFQAQHGADQNYTMIMLALMNLLGIVNCMERLLPEGARTGGAADLASRIAGMLGVPNMPPPAPPNNQGAPKGGIDPAMLAALAGMFGGPRGPAGPGEAAGKGGIEPALLAALASMMGGPGGGPNPAALMGMLANMMGLGSMRPAEPHRKEAPSREEKPSPPEEKPGQAKEPPNRESGPMPLPRGVLRWDPRLGSPTSSN</sequence>
<dbReference type="RefSeq" id="WP_013809410.1">
    <property type="nucleotide sequence ID" value="NC_015565.1"/>
</dbReference>
<accession>F6B4F4</accession>
<protein>
    <submittedName>
        <fullName evidence="2">Uncharacterized protein</fullName>
    </submittedName>
</protein>
<dbReference type="EMBL" id="CP002736">
    <property type="protein sequence ID" value="AEF92977.1"/>
    <property type="molecule type" value="Genomic_DNA"/>
</dbReference>
<feature type="compositionally biased region" description="Polar residues" evidence="1">
    <location>
        <begin position="10"/>
        <end position="22"/>
    </location>
</feature>
<keyword evidence="3" id="KW-1185">Reference proteome</keyword>
<evidence type="ECO:0000313" key="2">
    <source>
        <dbReference type="EMBL" id="AEF92977.1"/>
    </source>
</evidence>
<feature type="region of interest" description="Disordered" evidence="1">
    <location>
        <begin position="1"/>
        <end position="23"/>
    </location>
</feature>
<feature type="compositionally biased region" description="Basic and acidic residues" evidence="1">
    <location>
        <begin position="183"/>
        <end position="212"/>
    </location>
</feature>
<evidence type="ECO:0000256" key="1">
    <source>
        <dbReference type="SAM" id="MobiDB-lite"/>
    </source>
</evidence>